<dbReference type="InterPro" id="IPR022676">
    <property type="entry name" value="NMT_N"/>
</dbReference>
<dbReference type="RefSeq" id="XP_002139125.1">
    <property type="nucleotide sequence ID" value="XM_002139089.1"/>
</dbReference>
<feature type="domain" description="N-acetyltransferase" evidence="8">
    <location>
        <begin position="117"/>
        <end position="322"/>
    </location>
</feature>
<dbReference type="SUPFAM" id="SSF55729">
    <property type="entry name" value="Acyl-CoA N-acyltransferases (Nat)"/>
    <property type="match status" value="2"/>
</dbReference>
<dbReference type="InterPro" id="IPR000903">
    <property type="entry name" value="NMT"/>
</dbReference>
<dbReference type="GeneID" id="6994226"/>
<evidence type="ECO:0000256" key="1">
    <source>
        <dbReference type="ARBA" id="ARBA00009469"/>
    </source>
</evidence>
<gene>
    <name evidence="9" type="ORF">CMU_038430</name>
</gene>
<dbReference type="InterPro" id="IPR000182">
    <property type="entry name" value="GNAT_dom"/>
</dbReference>
<dbReference type="InterPro" id="IPR022677">
    <property type="entry name" value="NMT_C"/>
</dbReference>
<dbReference type="PROSITE" id="PS51186">
    <property type="entry name" value="GNAT"/>
    <property type="match status" value="1"/>
</dbReference>
<feature type="region of interest" description="Disordered" evidence="7">
    <location>
        <begin position="1"/>
        <end position="20"/>
    </location>
</feature>
<dbReference type="GO" id="GO:0004379">
    <property type="term" value="F:glycylpeptide N-tetradecanoyltransferase activity"/>
    <property type="evidence" value="ECO:0007669"/>
    <property type="project" value="UniProtKB-EC"/>
</dbReference>
<evidence type="ECO:0000313" key="9">
    <source>
        <dbReference type="EMBL" id="EEA04776.1"/>
    </source>
</evidence>
<dbReference type="InterPro" id="IPR016181">
    <property type="entry name" value="Acyl_CoA_acyltransferase"/>
</dbReference>
<evidence type="ECO:0000256" key="4">
    <source>
        <dbReference type="ARBA" id="ARBA00023315"/>
    </source>
</evidence>
<organism evidence="9 10">
    <name type="scientific">Cryptosporidium muris (strain RN66)</name>
    <dbReference type="NCBI Taxonomy" id="441375"/>
    <lineage>
        <taxon>Eukaryota</taxon>
        <taxon>Sar</taxon>
        <taxon>Alveolata</taxon>
        <taxon>Apicomplexa</taxon>
        <taxon>Conoidasida</taxon>
        <taxon>Coccidia</taxon>
        <taxon>Eucoccidiorida</taxon>
        <taxon>Eimeriorina</taxon>
        <taxon>Cryptosporidiidae</taxon>
        <taxon>Cryptosporidium</taxon>
    </lineage>
</organism>
<evidence type="ECO:0000256" key="5">
    <source>
        <dbReference type="RuleBase" id="RU000586"/>
    </source>
</evidence>
<dbReference type="AlphaFoldDB" id="B6A985"/>
<dbReference type="PANTHER" id="PTHR11377">
    <property type="entry name" value="N-MYRISTOYL TRANSFERASE"/>
    <property type="match status" value="1"/>
</dbReference>
<evidence type="ECO:0000256" key="7">
    <source>
        <dbReference type="SAM" id="MobiDB-lite"/>
    </source>
</evidence>
<comment type="similarity">
    <text evidence="1 6">Belongs to the NMT family.</text>
</comment>
<dbReference type="EC" id="2.3.1.97" evidence="2 5"/>
<proteinExistence type="inferred from homology"/>
<comment type="catalytic activity">
    <reaction evidence="5">
        <text>N-terminal glycyl-[protein] + tetradecanoyl-CoA = N-tetradecanoylglycyl-[protein] + CoA + H(+)</text>
        <dbReference type="Rhea" id="RHEA:15521"/>
        <dbReference type="Rhea" id="RHEA-COMP:12666"/>
        <dbReference type="Rhea" id="RHEA-COMP:12667"/>
        <dbReference type="ChEBI" id="CHEBI:15378"/>
        <dbReference type="ChEBI" id="CHEBI:57287"/>
        <dbReference type="ChEBI" id="CHEBI:57385"/>
        <dbReference type="ChEBI" id="CHEBI:64723"/>
        <dbReference type="ChEBI" id="CHEBI:133050"/>
        <dbReference type="EC" id="2.3.1.97"/>
    </reaction>
</comment>
<dbReference type="STRING" id="441375.B6A985"/>
<dbReference type="Pfam" id="PF01233">
    <property type="entry name" value="NMT"/>
    <property type="match status" value="1"/>
</dbReference>
<sequence length="494" mass="58102">MRDTYGDHTITKSSEDMKDRNLQHQQTFQNGNKSKADIINIANQSSCKQIQNILQEMSICGLFNRMKPQSEEHKFWNTQPVIQNDEKVEKFGPIELEPNSFRREPYKLPNGYIWHSCNLSNVDTKDFQDVYQLLADFYIEDDDNQFRFLYSKEFLHWALCVPGYYEDWHLGIKLEESNKLVAFISAIPNKVRIHNSKLLVVIVNYLCIHRKLRSKRLAPVLVKEITRRVRCRGIFQAIYTCGKDLTMPFAACQYWHRSLNPKKLYEIGFSQLTRNMTISRAIKLYRVPSDHVLSGFRPATIDDAPQILKLFEEYYYKYKDVSDDTYNNLIDYDTINHDISLVTKAYDTIKDTSFGDKLIIHPIFDLEMIKHIFINIPEVITSYVRVNSEGNITDLFSFFCINSTVLNNPRHKLFKAAYGFYNIPNTCTITELYNEALIIAYKQKYDVFNVLDIHNNSEILDSLKFVRGSGMLRYYIFNWQVPLLSSENIYIYLF</sequence>
<dbReference type="VEuPathDB" id="CryptoDB:CMU_038430"/>
<dbReference type="GO" id="GO:0005737">
    <property type="term" value="C:cytoplasm"/>
    <property type="evidence" value="ECO:0007669"/>
    <property type="project" value="TreeGrafter"/>
</dbReference>
<protein>
    <recommendedName>
        <fullName evidence="2 5">Glycylpeptide N-tetradecanoyltransferase</fullName>
        <ecNumber evidence="2 5">2.3.1.97</ecNumber>
    </recommendedName>
</protein>
<evidence type="ECO:0000259" key="8">
    <source>
        <dbReference type="PROSITE" id="PS51186"/>
    </source>
</evidence>
<dbReference type="EMBL" id="DS989726">
    <property type="protein sequence ID" value="EEA04776.1"/>
    <property type="molecule type" value="Genomic_DNA"/>
</dbReference>
<evidence type="ECO:0000256" key="6">
    <source>
        <dbReference type="RuleBase" id="RU004178"/>
    </source>
</evidence>
<reference evidence="9" key="1">
    <citation type="submission" date="2008-06" db="EMBL/GenBank/DDBJ databases">
        <authorList>
            <person name="Lorenzi H."/>
            <person name="Inman J."/>
            <person name="Miller J."/>
            <person name="Schobel S."/>
            <person name="Amedeo P."/>
            <person name="Caler E.V."/>
            <person name="da Silva J."/>
        </authorList>
    </citation>
    <scope>NUCLEOTIDE SEQUENCE [LARGE SCALE GENOMIC DNA]</scope>
    <source>
        <strain evidence="9">RN66</strain>
    </source>
</reference>
<dbReference type="PANTHER" id="PTHR11377:SF5">
    <property type="entry name" value="GLYCYLPEPTIDE N-TETRADECANOYLTRANSFERASE"/>
    <property type="match status" value="1"/>
</dbReference>
<dbReference type="Proteomes" id="UP000001460">
    <property type="component" value="Unassembled WGS sequence"/>
</dbReference>
<comment type="function">
    <text evidence="5">Adds a myristoyl group to the N-terminal glycine residue of certain cellular proteins.</text>
</comment>
<dbReference type="Gene3D" id="3.40.630.170">
    <property type="match status" value="2"/>
</dbReference>
<keyword evidence="10" id="KW-1185">Reference proteome</keyword>
<keyword evidence="3 5" id="KW-0808">Transferase</keyword>
<dbReference type="OMA" id="GWKRDWH"/>
<accession>B6A985</accession>
<dbReference type="PIRSF" id="PIRSF015892">
    <property type="entry name" value="N-myristl_transf"/>
    <property type="match status" value="1"/>
</dbReference>
<dbReference type="OrthoDB" id="60315at2759"/>
<name>B6A985_CRYMR</name>
<dbReference type="eggNOG" id="KOG2779">
    <property type="taxonomic scope" value="Eukaryota"/>
</dbReference>
<evidence type="ECO:0000256" key="2">
    <source>
        <dbReference type="ARBA" id="ARBA00012923"/>
    </source>
</evidence>
<dbReference type="Pfam" id="PF02799">
    <property type="entry name" value="NMT_C"/>
    <property type="match status" value="2"/>
</dbReference>
<evidence type="ECO:0000256" key="3">
    <source>
        <dbReference type="ARBA" id="ARBA00022679"/>
    </source>
</evidence>
<evidence type="ECO:0000313" key="10">
    <source>
        <dbReference type="Proteomes" id="UP000001460"/>
    </source>
</evidence>
<keyword evidence="4 5" id="KW-0012">Acyltransferase</keyword>